<dbReference type="CDD" id="cd00090">
    <property type="entry name" value="HTH_ARSR"/>
    <property type="match status" value="1"/>
</dbReference>
<dbReference type="KEGG" id="ttn:TTX_0323"/>
<sequence>MQNGAREKALNRGEECPYHAAALWLFVSSKGAPIRRSIMALLRKRPMNANEIASLLGVDYRSARHHLEILEKYGFVKRLNNDYGAPYFLPDEVYKNWDKLVDLLKSHGVDIEGD</sequence>
<dbReference type="Proteomes" id="UP000002654">
    <property type="component" value="Chromosome"/>
</dbReference>
<accession>G4RN55</accession>
<dbReference type="PANTHER" id="PTHR38600:SF1">
    <property type="entry name" value="TRANSCRIPTIONAL REGULATORY PROTEIN"/>
    <property type="match status" value="1"/>
</dbReference>
<dbReference type="InterPro" id="IPR036390">
    <property type="entry name" value="WH_DNA-bd_sf"/>
</dbReference>
<dbReference type="PaxDb" id="768679-TTX_0323"/>
<proteinExistence type="predicted"/>
<dbReference type="Pfam" id="PF12840">
    <property type="entry name" value="HTH_20"/>
    <property type="match status" value="1"/>
</dbReference>
<dbReference type="GeneID" id="11263334"/>
<name>G4RN55_THETK</name>
<gene>
    <name evidence="1" type="ordered locus">TTX_0323</name>
</gene>
<reference evidence="1 2" key="1">
    <citation type="journal article" date="2011" name="PLoS ONE">
        <title>The complete genome sequence of Thermoproteus tenax: a physiologically versatile member of the Crenarchaeota.</title>
        <authorList>
            <person name="Siebers B."/>
            <person name="Zaparty M."/>
            <person name="Raddatz G."/>
            <person name="Tjaden B."/>
            <person name="Albers S.V."/>
            <person name="Bell S.D."/>
            <person name="Blombach F."/>
            <person name="Kletzin A."/>
            <person name="Kyrpides N."/>
            <person name="Lanz C."/>
            <person name="Plagens A."/>
            <person name="Rampp M."/>
            <person name="Rosinus A."/>
            <person name="von Jan M."/>
            <person name="Makarova K.S."/>
            <person name="Klenk H.P."/>
            <person name="Schuster S.C."/>
            <person name="Hensel R."/>
        </authorList>
    </citation>
    <scope>NUCLEOTIDE SEQUENCE [LARGE SCALE GENOMIC DNA]</scope>
    <source>
        <strain evidence="2">ATCC 35583 / DSM 2078 / JCM 9277 / NBRC 100435 / Kra 1</strain>
    </source>
</reference>
<dbReference type="SUPFAM" id="SSF46785">
    <property type="entry name" value="Winged helix' DNA-binding domain"/>
    <property type="match status" value="1"/>
</dbReference>
<evidence type="ECO:0000313" key="1">
    <source>
        <dbReference type="EMBL" id="CCC80999.1"/>
    </source>
</evidence>
<dbReference type="PATRIC" id="fig|768679.9.peg.341"/>
<protein>
    <submittedName>
        <fullName evidence="1">Transcriptional regulator, ArsR family</fullName>
    </submittedName>
</protein>
<evidence type="ECO:0000313" key="2">
    <source>
        <dbReference type="Proteomes" id="UP000002654"/>
    </source>
</evidence>
<dbReference type="PANTHER" id="PTHR38600">
    <property type="entry name" value="TRANSCRIPTIONAL REGULATORY PROTEIN"/>
    <property type="match status" value="1"/>
</dbReference>
<dbReference type="EMBL" id="FN869859">
    <property type="protein sequence ID" value="CCC80999.1"/>
    <property type="molecule type" value="Genomic_DNA"/>
</dbReference>
<dbReference type="RefSeq" id="WP_014126256.1">
    <property type="nucleotide sequence ID" value="NC_016070.1"/>
</dbReference>
<organism evidence="1 2">
    <name type="scientific">Thermoproteus tenax (strain ATCC 35583 / DSM 2078 / JCM 9277 / NBRC 100435 / Kra 1)</name>
    <dbReference type="NCBI Taxonomy" id="768679"/>
    <lineage>
        <taxon>Archaea</taxon>
        <taxon>Thermoproteota</taxon>
        <taxon>Thermoprotei</taxon>
        <taxon>Thermoproteales</taxon>
        <taxon>Thermoproteaceae</taxon>
        <taxon>Thermoproteus</taxon>
    </lineage>
</organism>
<dbReference type="Gene3D" id="1.10.10.10">
    <property type="entry name" value="Winged helix-like DNA-binding domain superfamily/Winged helix DNA-binding domain"/>
    <property type="match status" value="1"/>
</dbReference>
<dbReference type="eggNOG" id="arCOG00731">
    <property type="taxonomic scope" value="Archaea"/>
</dbReference>
<dbReference type="AlphaFoldDB" id="G4RN55"/>
<dbReference type="InterPro" id="IPR036388">
    <property type="entry name" value="WH-like_DNA-bd_sf"/>
</dbReference>
<dbReference type="STRING" id="768679.TTX_0323"/>
<dbReference type="InterPro" id="IPR011991">
    <property type="entry name" value="ArsR-like_HTH"/>
</dbReference>
<dbReference type="OrthoDB" id="35765at2157"/>
<keyword evidence="2" id="KW-1185">Reference proteome</keyword>
<dbReference type="HOGENOM" id="CLU_153620_0_0_2"/>